<proteinExistence type="predicted"/>
<dbReference type="OrthoDB" id="1928288at2759"/>
<feature type="compositionally biased region" description="Basic and acidic residues" evidence="1">
    <location>
        <begin position="238"/>
        <end position="252"/>
    </location>
</feature>
<evidence type="ECO:0000313" key="2">
    <source>
        <dbReference type="EMBL" id="KAE8056659.1"/>
    </source>
</evidence>
<reference evidence="2 3" key="1">
    <citation type="submission" date="2019-06" db="EMBL/GenBank/DDBJ databases">
        <title>A chromosomal-level reference genome of Carpinus fangiana (Coryloideae, Betulaceae).</title>
        <authorList>
            <person name="Yang X."/>
            <person name="Wang Z."/>
            <person name="Zhang L."/>
            <person name="Hao G."/>
            <person name="Liu J."/>
            <person name="Yang Y."/>
        </authorList>
    </citation>
    <scope>NUCLEOTIDE SEQUENCE [LARGE SCALE GENOMIC DNA]</scope>
    <source>
        <strain evidence="2">Cfa_2016G</strain>
        <tissue evidence="2">Leaf</tissue>
    </source>
</reference>
<feature type="compositionally biased region" description="Polar residues" evidence="1">
    <location>
        <begin position="255"/>
        <end position="267"/>
    </location>
</feature>
<protein>
    <submittedName>
        <fullName evidence="2">Uncharacterized protein</fullName>
    </submittedName>
</protein>
<dbReference type="AlphaFoldDB" id="A0A5N6R6N9"/>
<dbReference type="PANTHER" id="PTHR33167:SF33">
    <property type="entry name" value="MYB-CC TYPE TRANSCRIPTION FACTOR LHEQLE-CONTAINING DOMAIN-CONTAINING PROTEIN"/>
    <property type="match status" value="1"/>
</dbReference>
<dbReference type="PANTHER" id="PTHR33167">
    <property type="entry name" value="TRANSCRIPTION FACTOR, PUTATIVE (DUF863)-RELATED"/>
    <property type="match status" value="1"/>
</dbReference>
<organism evidence="2 3">
    <name type="scientific">Carpinus fangiana</name>
    <dbReference type="NCBI Taxonomy" id="176857"/>
    <lineage>
        <taxon>Eukaryota</taxon>
        <taxon>Viridiplantae</taxon>
        <taxon>Streptophyta</taxon>
        <taxon>Embryophyta</taxon>
        <taxon>Tracheophyta</taxon>
        <taxon>Spermatophyta</taxon>
        <taxon>Magnoliopsida</taxon>
        <taxon>eudicotyledons</taxon>
        <taxon>Gunneridae</taxon>
        <taxon>Pentapetalae</taxon>
        <taxon>rosids</taxon>
        <taxon>fabids</taxon>
        <taxon>Fagales</taxon>
        <taxon>Betulaceae</taxon>
        <taxon>Carpinus</taxon>
    </lineage>
</organism>
<accession>A0A5N6R6N9</accession>
<gene>
    <name evidence="2" type="ORF">FH972_013407</name>
</gene>
<dbReference type="EMBL" id="CM017325">
    <property type="protein sequence ID" value="KAE8056659.1"/>
    <property type="molecule type" value="Genomic_DNA"/>
</dbReference>
<evidence type="ECO:0000256" key="1">
    <source>
        <dbReference type="SAM" id="MobiDB-lite"/>
    </source>
</evidence>
<feature type="region of interest" description="Disordered" evidence="1">
    <location>
        <begin position="238"/>
        <end position="271"/>
    </location>
</feature>
<name>A0A5N6R6N9_9ROSI</name>
<sequence length="284" mass="32243">MGTKFEYAVNVLEASLNSNSFTVHCVDDWEHLQKRGLKGNLSRAGVLDNFEDSMDKKLGEHNIEYIKRTMQMQEDVFKYQVRELHRLYSLQKMLTDELKKELKQKRCWSSMTPTTQTSQGFNFNLQSLREDPSTRERSGSCSADTMRMARGFDLERPAAEEDISTGVSAAIDEYQAAGPSFHNMPPCTHKLTIDGSDHEDSDVELTLSIGGRLSKKALQSYQPKFGICESSSHKGIRELDSSASFKSDRGEDFSDPTTPMSSSSATFDQERNRPHWLFQDLKLE</sequence>
<dbReference type="Proteomes" id="UP000327013">
    <property type="component" value="Chromosome 5"/>
</dbReference>
<evidence type="ECO:0000313" key="3">
    <source>
        <dbReference type="Proteomes" id="UP000327013"/>
    </source>
</evidence>
<keyword evidence="3" id="KW-1185">Reference proteome</keyword>